<feature type="transmembrane region" description="Helical" evidence="1">
    <location>
        <begin position="123"/>
        <end position="146"/>
    </location>
</feature>
<keyword evidence="1" id="KW-0472">Membrane</keyword>
<dbReference type="AlphaFoldDB" id="A0A0C2DIX2"/>
<evidence type="ECO:0000256" key="1">
    <source>
        <dbReference type="SAM" id="Phobius"/>
    </source>
</evidence>
<feature type="transmembrane region" description="Helical" evidence="1">
    <location>
        <begin position="31"/>
        <end position="50"/>
    </location>
</feature>
<reference evidence="2 3" key="1">
    <citation type="submission" date="2014-12" db="EMBL/GenBank/DDBJ databases">
        <title>Genome assembly of Enhygromyxa salina DSM 15201.</title>
        <authorList>
            <person name="Sharma G."/>
            <person name="Subramanian S."/>
        </authorList>
    </citation>
    <scope>NUCLEOTIDE SEQUENCE [LARGE SCALE GENOMIC DNA]</scope>
    <source>
        <strain evidence="2 3">DSM 15201</strain>
    </source>
</reference>
<gene>
    <name evidence="2" type="ORF">DB30_00136</name>
</gene>
<evidence type="ECO:0000313" key="2">
    <source>
        <dbReference type="EMBL" id="KIG19627.1"/>
    </source>
</evidence>
<comment type="caution">
    <text evidence="2">The sequence shown here is derived from an EMBL/GenBank/DDBJ whole genome shotgun (WGS) entry which is preliminary data.</text>
</comment>
<accession>A0A0C2DIX2</accession>
<feature type="transmembrane region" description="Helical" evidence="1">
    <location>
        <begin position="70"/>
        <end position="88"/>
    </location>
</feature>
<feature type="transmembrane region" description="Helical" evidence="1">
    <location>
        <begin position="7"/>
        <end position="25"/>
    </location>
</feature>
<organism evidence="2 3">
    <name type="scientific">Enhygromyxa salina</name>
    <dbReference type="NCBI Taxonomy" id="215803"/>
    <lineage>
        <taxon>Bacteria</taxon>
        <taxon>Pseudomonadati</taxon>
        <taxon>Myxococcota</taxon>
        <taxon>Polyangia</taxon>
        <taxon>Nannocystales</taxon>
        <taxon>Nannocystaceae</taxon>
        <taxon>Enhygromyxa</taxon>
    </lineage>
</organism>
<dbReference type="EMBL" id="JMCC02000001">
    <property type="protein sequence ID" value="KIG19627.1"/>
    <property type="molecule type" value="Genomic_DNA"/>
</dbReference>
<protein>
    <submittedName>
        <fullName evidence="2">Uncharacterized protein</fullName>
    </submittedName>
</protein>
<evidence type="ECO:0000313" key="3">
    <source>
        <dbReference type="Proteomes" id="UP000031599"/>
    </source>
</evidence>
<keyword evidence="1" id="KW-1133">Transmembrane helix</keyword>
<sequence>MVARQPRASLAGFAIALAALIVPLVQLRAPIVAAIVLLASALTVGLLAGLTGVNGRPDAPSVARGGRLPLAFWVPAGLGLAGFAWVLLATGSRQVVEHGPPIERGASFGDGNVVLLQIAADHVVPALVVALLALCSVIAAVLTLVVERPGASAQPPLDAPS</sequence>
<name>A0A0C2DIX2_9BACT</name>
<proteinExistence type="predicted"/>
<dbReference type="Proteomes" id="UP000031599">
    <property type="component" value="Unassembled WGS sequence"/>
</dbReference>
<keyword evidence="1" id="KW-0812">Transmembrane</keyword>